<organism evidence="2 3">
    <name type="scientific">Anaerolinea thermophila (strain DSM 14523 / JCM 11388 / NBRC 100420 / UNI-1)</name>
    <dbReference type="NCBI Taxonomy" id="926569"/>
    <lineage>
        <taxon>Bacteria</taxon>
        <taxon>Bacillati</taxon>
        <taxon>Chloroflexota</taxon>
        <taxon>Anaerolineae</taxon>
        <taxon>Anaerolineales</taxon>
        <taxon>Anaerolineaceae</taxon>
        <taxon>Anaerolinea</taxon>
    </lineage>
</organism>
<dbReference type="eggNOG" id="COG4552">
    <property type="taxonomic scope" value="Bacteria"/>
</dbReference>
<dbReference type="STRING" id="926569.ANT_29150"/>
<evidence type="ECO:0000313" key="3">
    <source>
        <dbReference type="Proteomes" id="UP000008922"/>
    </source>
</evidence>
<dbReference type="OrthoDB" id="4142102at2"/>
<dbReference type="Proteomes" id="UP000008922">
    <property type="component" value="Chromosome"/>
</dbReference>
<accession>E8N1Z4</accession>
<dbReference type="EMBL" id="AP012029">
    <property type="protein sequence ID" value="BAJ64941.1"/>
    <property type="molecule type" value="Genomic_DNA"/>
</dbReference>
<dbReference type="InterPro" id="IPR016181">
    <property type="entry name" value="Acyl_CoA_acyltransferase"/>
</dbReference>
<proteinExistence type="predicted"/>
<reference evidence="2 3" key="1">
    <citation type="submission" date="2010-12" db="EMBL/GenBank/DDBJ databases">
        <title>Whole genome sequence of Anaerolinea thermophila UNI-1.</title>
        <authorList>
            <person name="Narita-Yamada S."/>
            <person name="Kishi E."/>
            <person name="Watanabe Y."/>
            <person name="Takasaki K."/>
            <person name="Ankai A."/>
            <person name="Oguchi A."/>
            <person name="Fukui S."/>
            <person name="Takahashi M."/>
            <person name="Yashiro I."/>
            <person name="Hosoyama A."/>
            <person name="Sekiguchi Y."/>
            <person name="Hanada S."/>
            <person name="Fujita N."/>
        </authorList>
    </citation>
    <scope>NUCLEOTIDE SEQUENCE [LARGE SCALE GENOMIC DNA]</scope>
    <source>
        <strain evidence="3">DSM 14523 / JCM 11388 / NBRC 100420 / UNI-1</strain>
    </source>
</reference>
<dbReference type="GO" id="GO:0016747">
    <property type="term" value="F:acyltransferase activity, transferring groups other than amino-acyl groups"/>
    <property type="evidence" value="ECO:0007669"/>
    <property type="project" value="InterPro"/>
</dbReference>
<gene>
    <name evidence="2" type="ordered locus">ANT_29150</name>
</gene>
<dbReference type="AlphaFoldDB" id="E8N1Z4"/>
<dbReference type="HOGENOM" id="CLU_1451622_0_0_0"/>
<dbReference type="RefSeq" id="WP_013561285.1">
    <property type="nucleotide sequence ID" value="NC_014960.1"/>
</dbReference>
<dbReference type="Gene3D" id="3.40.630.30">
    <property type="match status" value="1"/>
</dbReference>
<evidence type="ECO:0000259" key="1">
    <source>
        <dbReference type="PROSITE" id="PS51186"/>
    </source>
</evidence>
<feature type="domain" description="N-acetyltransferase" evidence="1">
    <location>
        <begin position="3"/>
        <end position="165"/>
    </location>
</feature>
<dbReference type="KEGG" id="atm:ANT_29150"/>
<dbReference type="PROSITE" id="PS51186">
    <property type="entry name" value="GNAT"/>
    <property type="match status" value="1"/>
</dbReference>
<sequence length="186" mass="21178">MPPHLVIHTQENLPPALHWQALSFKRMVWASAFQGEHRFDADWYPPGYEVLHFSIVEGENLISHCELVRLTFGLENEVYQIYGLGAVMTFPPYRGEGFARRVVEAATRHILTSDVDLGLLFCRRELIPLYASCGWEAQSPTALTVLGSTLRSEDAEMVRMALFVSEKGKAAREAFLNDPLTIEWLW</sequence>
<dbReference type="SUPFAM" id="SSF55729">
    <property type="entry name" value="Acyl-CoA N-acyltransferases (Nat)"/>
    <property type="match status" value="1"/>
</dbReference>
<dbReference type="InterPro" id="IPR000182">
    <property type="entry name" value="GNAT_dom"/>
</dbReference>
<protein>
    <recommendedName>
        <fullName evidence="1">N-acetyltransferase domain-containing protein</fullName>
    </recommendedName>
</protein>
<name>E8N1Z4_ANATU</name>
<dbReference type="InParanoid" id="E8N1Z4"/>
<evidence type="ECO:0000313" key="2">
    <source>
        <dbReference type="EMBL" id="BAJ64941.1"/>
    </source>
</evidence>
<dbReference type="Pfam" id="PF13527">
    <property type="entry name" value="Acetyltransf_9"/>
    <property type="match status" value="1"/>
</dbReference>
<keyword evidence="3" id="KW-1185">Reference proteome</keyword>